<dbReference type="AlphaFoldDB" id="A0AAV8ZJD7"/>
<evidence type="ECO:0000313" key="3">
    <source>
        <dbReference type="Proteomes" id="UP001162156"/>
    </source>
</evidence>
<feature type="transmembrane region" description="Helical" evidence="1">
    <location>
        <begin position="62"/>
        <end position="81"/>
    </location>
</feature>
<comment type="caution">
    <text evidence="2">The sequence shown here is derived from an EMBL/GenBank/DDBJ whole genome shotgun (WGS) entry which is preliminary data.</text>
</comment>
<gene>
    <name evidence="2" type="ORF">NQ314_004319</name>
</gene>
<dbReference type="Proteomes" id="UP001162156">
    <property type="component" value="Unassembled WGS sequence"/>
</dbReference>
<name>A0AAV8ZJD7_9CUCU</name>
<evidence type="ECO:0008006" key="4">
    <source>
        <dbReference type="Google" id="ProtNLM"/>
    </source>
</evidence>
<dbReference type="EMBL" id="JANEYF010001276">
    <property type="protein sequence ID" value="KAJ8965176.1"/>
    <property type="molecule type" value="Genomic_DNA"/>
</dbReference>
<proteinExistence type="predicted"/>
<feature type="transmembrane region" description="Helical" evidence="1">
    <location>
        <begin position="34"/>
        <end position="50"/>
    </location>
</feature>
<evidence type="ECO:0000313" key="2">
    <source>
        <dbReference type="EMBL" id="KAJ8965176.1"/>
    </source>
</evidence>
<keyword evidence="3" id="KW-1185">Reference proteome</keyword>
<keyword evidence="1" id="KW-0812">Transmembrane</keyword>
<dbReference type="InterPro" id="IPR052728">
    <property type="entry name" value="O2_lipid_transport_reg"/>
</dbReference>
<protein>
    <recommendedName>
        <fullName evidence="4">Acyltransferase 3 domain-containing protein</fullName>
    </recommendedName>
</protein>
<feature type="transmembrane region" description="Helical" evidence="1">
    <location>
        <begin position="175"/>
        <end position="196"/>
    </location>
</feature>
<reference evidence="2" key="1">
    <citation type="journal article" date="2023" name="Insect Mol. Biol.">
        <title>Genome sequencing provides insights into the evolution of gene families encoding plant cell wall-degrading enzymes in longhorned beetles.</title>
        <authorList>
            <person name="Shin N.R."/>
            <person name="Okamura Y."/>
            <person name="Kirsch R."/>
            <person name="Pauchet Y."/>
        </authorList>
    </citation>
    <scope>NUCLEOTIDE SEQUENCE</scope>
    <source>
        <strain evidence="2">RBIC_L_NR</strain>
    </source>
</reference>
<keyword evidence="1" id="KW-1133">Transmembrane helix</keyword>
<dbReference type="PANTHER" id="PTHR11161:SF4">
    <property type="entry name" value="DROP DEAD"/>
    <property type="match status" value="1"/>
</dbReference>
<dbReference type="PANTHER" id="PTHR11161">
    <property type="entry name" value="O-ACYLTRANSFERASE"/>
    <property type="match status" value="1"/>
</dbReference>
<sequence>MYLVFNGLLLYVTTLIQQLFETADNMYILPVHRATVYIMGIFLGYILKHFGNIHLTKAQIRIGNTIALFSFLISFVGPSFMSSLDYNYDPIDAAWYAAVSPILWCVSFAWVIFTVQFGHQGFVGRFFSIPIFKLWTKISYTVYLTQFPVYFYNVGGLRTPEYASFFKIMCSLTEYYFVIILAIALTLTFELPFQNIRNILIGEKRRQVERDPAESSEKKIS</sequence>
<accession>A0AAV8ZJD7</accession>
<evidence type="ECO:0000256" key="1">
    <source>
        <dbReference type="SAM" id="Phobius"/>
    </source>
</evidence>
<organism evidence="2 3">
    <name type="scientific">Rhamnusium bicolor</name>
    <dbReference type="NCBI Taxonomy" id="1586634"/>
    <lineage>
        <taxon>Eukaryota</taxon>
        <taxon>Metazoa</taxon>
        <taxon>Ecdysozoa</taxon>
        <taxon>Arthropoda</taxon>
        <taxon>Hexapoda</taxon>
        <taxon>Insecta</taxon>
        <taxon>Pterygota</taxon>
        <taxon>Neoptera</taxon>
        <taxon>Endopterygota</taxon>
        <taxon>Coleoptera</taxon>
        <taxon>Polyphaga</taxon>
        <taxon>Cucujiformia</taxon>
        <taxon>Chrysomeloidea</taxon>
        <taxon>Cerambycidae</taxon>
        <taxon>Lepturinae</taxon>
        <taxon>Rhagiini</taxon>
        <taxon>Rhamnusium</taxon>
    </lineage>
</organism>
<feature type="transmembrane region" description="Helical" evidence="1">
    <location>
        <begin position="93"/>
        <end position="113"/>
    </location>
</feature>
<keyword evidence="1" id="KW-0472">Membrane</keyword>